<evidence type="ECO:0000313" key="1">
    <source>
        <dbReference type="EMBL" id="KAG0411863.1"/>
    </source>
</evidence>
<accession>A0AC60NXH3</accession>
<dbReference type="Proteomes" id="UP000805193">
    <property type="component" value="Unassembled WGS sequence"/>
</dbReference>
<sequence length="64" mass="7179">RGPVQRRIEEKLSKALNPTELSVENESHMHNVPKGSETHFRVTVVSASFEGKSLVQVRQCPIPL</sequence>
<proteinExistence type="predicted"/>
<organism evidence="1 2">
    <name type="scientific">Ixodes persulcatus</name>
    <name type="common">Taiga tick</name>
    <dbReference type="NCBI Taxonomy" id="34615"/>
    <lineage>
        <taxon>Eukaryota</taxon>
        <taxon>Metazoa</taxon>
        <taxon>Ecdysozoa</taxon>
        <taxon>Arthropoda</taxon>
        <taxon>Chelicerata</taxon>
        <taxon>Arachnida</taxon>
        <taxon>Acari</taxon>
        <taxon>Parasitiformes</taxon>
        <taxon>Ixodida</taxon>
        <taxon>Ixodoidea</taxon>
        <taxon>Ixodidae</taxon>
        <taxon>Ixodinae</taxon>
        <taxon>Ixodes</taxon>
    </lineage>
</organism>
<protein>
    <submittedName>
        <fullName evidence="1">Uncharacterized protein</fullName>
    </submittedName>
</protein>
<name>A0AC60NXH3_IXOPE</name>
<keyword evidence="2" id="KW-1185">Reference proteome</keyword>
<reference evidence="1 2" key="1">
    <citation type="journal article" date="2020" name="Cell">
        <title>Large-Scale Comparative Analyses of Tick Genomes Elucidate Their Genetic Diversity and Vector Capacities.</title>
        <authorList>
            <consortium name="Tick Genome and Microbiome Consortium (TIGMIC)"/>
            <person name="Jia N."/>
            <person name="Wang J."/>
            <person name="Shi W."/>
            <person name="Du L."/>
            <person name="Sun Y."/>
            <person name="Zhan W."/>
            <person name="Jiang J.F."/>
            <person name="Wang Q."/>
            <person name="Zhang B."/>
            <person name="Ji P."/>
            <person name="Bell-Sakyi L."/>
            <person name="Cui X.M."/>
            <person name="Yuan T.T."/>
            <person name="Jiang B.G."/>
            <person name="Yang W.F."/>
            <person name="Lam T.T."/>
            <person name="Chang Q.C."/>
            <person name="Ding S.J."/>
            <person name="Wang X.J."/>
            <person name="Zhu J.G."/>
            <person name="Ruan X.D."/>
            <person name="Zhao L."/>
            <person name="Wei J.T."/>
            <person name="Ye R.Z."/>
            <person name="Que T.C."/>
            <person name="Du C.H."/>
            <person name="Zhou Y.H."/>
            <person name="Cheng J.X."/>
            <person name="Dai P.F."/>
            <person name="Guo W.B."/>
            <person name="Han X.H."/>
            <person name="Huang E.J."/>
            <person name="Li L.F."/>
            <person name="Wei W."/>
            <person name="Gao Y.C."/>
            <person name="Liu J.Z."/>
            <person name="Shao H.Z."/>
            <person name="Wang X."/>
            <person name="Wang C.C."/>
            <person name="Yang T.C."/>
            <person name="Huo Q.B."/>
            <person name="Li W."/>
            <person name="Chen H.Y."/>
            <person name="Chen S.E."/>
            <person name="Zhou L.G."/>
            <person name="Ni X.B."/>
            <person name="Tian J.H."/>
            <person name="Sheng Y."/>
            <person name="Liu T."/>
            <person name="Pan Y.S."/>
            <person name="Xia L.Y."/>
            <person name="Li J."/>
            <person name="Zhao F."/>
            <person name="Cao W.C."/>
        </authorList>
    </citation>
    <scope>NUCLEOTIDE SEQUENCE [LARGE SCALE GENOMIC DNA]</scope>
    <source>
        <strain evidence="1">Iper-2018</strain>
    </source>
</reference>
<feature type="non-terminal residue" evidence="1">
    <location>
        <position position="1"/>
    </location>
</feature>
<evidence type="ECO:0000313" key="2">
    <source>
        <dbReference type="Proteomes" id="UP000805193"/>
    </source>
</evidence>
<gene>
    <name evidence="1" type="ORF">HPB47_011001</name>
</gene>
<feature type="non-terminal residue" evidence="1">
    <location>
        <position position="64"/>
    </location>
</feature>
<dbReference type="EMBL" id="JABSTQ010011397">
    <property type="protein sequence ID" value="KAG0411863.1"/>
    <property type="molecule type" value="Genomic_DNA"/>
</dbReference>
<comment type="caution">
    <text evidence="1">The sequence shown here is derived from an EMBL/GenBank/DDBJ whole genome shotgun (WGS) entry which is preliminary data.</text>
</comment>